<evidence type="ECO:0000313" key="2">
    <source>
        <dbReference type="Proteomes" id="UP000193560"/>
    </source>
</evidence>
<accession>A0A1X2IQP2</accession>
<organism evidence="1 2">
    <name type="scientific">Absidia repens</name>
    <dbReference type="NCBI Taxonomy" id="90262"/>
    <lineage>
        <taxon>Eukaryota</taxon>
        <taxon>Fungi</taxon>
        <taxon>Fungi incertae sedis</taxon>
        <taxon>Mucoromycota</taxon>
        <taxon>Mucoromycotina</taxon>
        <taxon>Mucoromycetes</taxon>
        <taxon>Mucorales</taxon>
        <taxon>Cunninghamellaceae</taxon>
        <taxon>Absidia</taxon>
    </lineage>
</organism>
<evidence type="ECO:0000313" key="1">
    <source>
        <dbReference type="EMBL" id="ORZ20615.1"/>
    </source>
</evidence>
<dbReference type="EMBL" id="MCGE01000006">
    <property type="protein sequence ID" value="ORZ20615.1"/>
    <property type="molecule type" value="Genomic_DNA"/>
</dbReference>
<dbReference type="AlphaFoldDB" id="A0A1X2IQP2"/>
<keyword evidence="2" id="KW-1185">Reference proteome</keyword>
<sequence length="87" mass="9351">MPAAVKILTLEPVAITKLPRTAVLLLKVLPSLSVNLTTNVPTSSATVSTGTSLLAAVNLVERRPLARLSYILSFSFYILLNCIINDQ</sequence>
<gene>
    <name evidence="1" type="ORF">BCR42DRAFT_409154</name>
</gene>
<comment type="caution">
    <text evidence="1">The sequence shown here is derived from an EMBL/GenBank/DDBJ whole genome shotgun (WGS) entry which is preliminary data.</text>
</comment>
<proteinExistence type="predicted"/>
<reference evidence="1 2" key="1">
    <citation type="submission" date="2016-07" db="EMBL/GenBank/DDBJ databases">
        <title>Pervasive Adenine N6-methylation of Active Genes in Fungi.</title>
        <authorList>
            <consortium name="DOE Joint Genome Institute"/>
            <person name="Mondo S.J."/>
            <person name="Dannebaum R.O."/>
            <person name="Kuo R.C."/>
            <person name="Labutti K."/>
            <person name="Haridas S."/>
            <person name="Kuo A."/>
            <person name="Salamov A."/>
            <person name="Ahrendt S.R."/>
            <person name="Lipzen A."/>
            <person name="Sullivan W."/>
            <person name="Andreopoulos W.B."/>
            <person name="Clum A."/>
            <person name="Lindquist E."/>
            <person name="Daum C."/>
            <person name="Ramamoorthy G.K."/>
            <person name="Gryganskyi A."/>
            <person name="Culley D."/>
            <person name="Magnuson J.K."/>
            <person name="James T.Y."/>
            <person name="O'Malley M.A."/>
            <person name="Stajich J.E."/>
            <person name="Spatafora J.W."/>
            <person name="Visel A."/>
            <person name="Grigoriev I.V."/>
        </authorList>
    </citation>
    <scope>NUCLEOTIDE SEQUENCE [LARGE SCALE GENOMIC DNA]</scope>
    <source>
        <strain evidence="1 2">NRRL 1336</strain>
    </source>
</reference>
<name>A0A1X2IQP2_9FUNG</name>
<protein>
    <submittedName>
        <fullName evidence="1">Uncharacterized protein</fullName>
    </submittedName>
</protein>
<dbReference type="Proteomes" id="UP000193560">
    <property type="component" value="Unassembled WGS sequence"/>
</dbReference>